<evidence type="ECO:0000256" key="2">
    <source>
        <dbReference type="ARBA" id="ARBA00022448"/>
    </source>
</evidence>
<dbReference type="Proteomes" id="UP000000528">
    <property type="component" value="Chromosome"/>
</dbReference>
<feature type="transmembrane region" description="Helical" evidence="7">
    <location>
        <begin position="251"/>
        <end position="273"/>
    </location>
</feature>
<dbReference type="GO" id="GO:0005886">
    <property type="term" value="C:plasma membrane"/>
    <property type="evidence" value="ECO:0007669"/>
    <property type="project" value="UniProtKB-SubCell"/>
</dbReference>
<keyword evidence="2 7" id="KW-0813">Transport</keyword>
<sequence>MIKKSFWFEWYEGSKQKTTKRIRFEWKAVIAIFVIFLVIWSFYNVFGKINPRGFQIFSENFKDFFAFWNVSVKYPGYSLISLSFRFLWTSLKYVALGNTIGFILAMISSYFSARNINKSYVSTLLKSIILFFRAFPVLVFVYAFREGFESILVASLVFSWFTWLWLHKYIYEIIENVDLKKYNHYIMTGYSKFSAYRKGIFPEIKTKLILIYFLSFEANLRWSSILGAAGVEGIGSLFNDAWKDNKYRFKAIGIPLVIFLFAILFLEAINLFLNKVVLYRKNRTFSEKDYGYCFNWKTWFQVFLILIFVVITLIAFSEIRWNFSRINDFGIFLKSVFIPRFDFWFTPVRENNPFFMIGTVIFQSISIVVLTIFFALLISIFLNEKLNSKYVYLPLKIINSVVRVIPTIFWFFIFSPIFHNPLLFVVVIAISIHNSSVLSIQINALINAINFKIYDNLKLQGWSRGRLLIFYVLPSIKKDLISWVVFKFEDIFRNVILFGVFGSSLLGARLVSLLSPGRAQELSIAASYVYPIVIFIILLNIFSAFFKKKSWKKVKDKNSSFKNKLINHSKVISTKLKRKIK</sequence>
<name>Q98QZ2_MYCPU</name>
<dbReference type="EMBL" id="AL445563">
    <property type="protein sequence ID" value="CAC13391.1"/>
    <property type="molecule type" value="Genomic_DNA"/>
</dbReference>
<dbReference type="RefSeq" id="WP_010925022.1">
    <property type="nucleotide sequence ID" value="NC_002771.1"/>
</dbReference>
<keyword evidence="6 7" id="KW-0472">Membrane</keyword>
<dbReference type="KEGG" id="mpu:MYPU_2180"/>
<keyword evidence="3" id="KW-1003">Cell membrane</keyword>
<evidence type="ECO:0000256" key="7">
    <source>
        <dbReference type="RuleBase" id="RU363032"/>
    </source>
</evidence>
<dbReference type="AlphaFoldDB" id="Q98QZ2"/>
<dbReference type="InterPro" id="IPR000515">
    <property type="entry name" value="MetI-like"/>
</dbReference>
<dbReference type="PANTHER" id="PTHR30043:SF1">
    <property type="entry name" value="ABC TRANSPORT SYSTEM PERMEASE PROTEIN P69"/>
    <property type="match status" value="1"/>
</dbReference>
<comment type="similarity">
    <text evidence="7">Belongs to the binding-protein-dependent transport system permease family.</text>
</comment>
<feature type="transmembrane region" description="Helical" evidence="7">
    <location>
        <begin position="424"/>
        <end position="446"/>
    </location>
</feature>
<evidence type="ECO:0000256" key="3">
    <source>
        <dbReference type="ARBA" id="ARBA00022475"/>
    </source>
</evidence>
<dbReference type="HOGENOM" id="CLU_479675_0_0_14"/>
<gene>
    <name evidence="9" type="ordered locus">MYPU_2180</name>
</gene>
<dbReference type="PIR" id="B90539">
    <property type="entry name" value="B90539"/>
</dbReference>
<evidence type="ECO:0000313" key="10">
    <source>
        <dbReference type="Proteomes" id="UP000000528"/>
    </source>
</evidence>
<feature type="transmembrane region" description="Helical" evidence="7">
    <location>
        <begin position="401"/>
        <end position="418"/>
    </location>
</feature>
<feature type="transmembrane region" description="Helical" evidence="7">
    <location>
        <begin position="495"/>
        <end position="515"/>
    </location>
</feature>
<feature type="transmembrane region" description="Helical" evidence="7">
    <location>
        <begin position="354"/>
        <end position="381"/>
    </location>
</feature>
<evidence type="ECO:0000256" key="5">
    <source>
        <dbReference type="ARBA" id="ARBA00022989"/>
    </source>
</evidence>
<feature type="transmembrane region" description="Helical" evidence="7">
    <location>
        <begin position="24"/>
        <end position="43"/>
    </location>
</feature>
<dbReference type="BioCyc" id="MPUL272635:G1GT6-217-MONOMER"/>
<feature type="transmembrane region" description="Helical" evidence="7">
    <location>
        <begin position="93"/>
        <end position="112"/>
    </location>
</feature>
<dbReference type="InterPro" id="IPR035906">
    <property type="entry name" value="MetI-like_sf"/>
</dbReference>
<feature type="transmembrane region" description="Helical" evidence="7">
    <location>
        <begin position="527"/>
        <end position="546"/>
    </location>
</feature>
<accession>Q98QZ2</accession>
<dbReference type="Pfam" id="PF00528">
    <property type="entry name" value="BPD_transp_1"/>
    <property type="match status" value="2"/>
</dbReference>
<feature type="transmembrane region" description="Helical" evidence="7">
    <location>
        <begin position="124"/>
        <end position="144"/>
    </location>
</feature>
<keyword evidence="10" id="KW-1185">Reference proteome</keyword>
<dbReference type="PANTHER" id="PTHR30043">
    <property type="entry name" value="PHOSPHONATES TRANSPORT SYSTEM PERMEASE PROTEIN"/>
    <property type="match status" value="1"/>
</dbReference>
<dbReference type="Gene3D" id="1.10.3720.10">
    <property type="entry name" value="MetI-like"/>
    <property type="match status" value="2"/>
</dbReference>
<dbReference type="PROSITE" id="PS50928">
    <property type="entry name" value="ABC_TM1"/>
    <property type="match status" value="2"/>
</dbReference>
<proteinExistence type="inferred from homology"/>
<dbReference type="SUPFAM" id="SSF161098">
    <property type="entry name" value="MetI-like"/>
    <property type="match status" value="2"/>
</dbReference>
<feature type="transmembrane region" description="Helical" evidence="7">
    <location>
        <begin position="150"/>
        <end position="171"/>
    </location>
</feature>
<feature type="transmembrane region" description="Helical" evidence="7">
    <location>
        <begin position="294"/>
        <end position="316"/>
    </location>
</feature>
<dbReference type="GO" id="GO:0055085">
    <property type="term" value="P:transmembrane transport"/>
    <property type="evidence" value="ECO:0007669"/>
    <property type="project" value="InterPro"/>
</dbReference>
<keyword evidence="5 7" id="KW-1133">Transmembrane helix</keyword>
<evidence type="ECO:0000313" key="9">
    <source>
        <dbReference type="EMBL" id="CAC13391.1"/>
    </source>
</evidence>
<evidence type="ECO:0000256" key="6">
    <source>
        <dbReference type="ARBA" id="ARBA00023136"/>
    </source>
</evidence>
<evidence type="ECO:0000256" key="4">
    <source>
        <dbReference type="ARBA" id="ARBA00022692"/>
    </source>
</evidence>
<feature type="domain" description="ABC transmembrane type-1" evidence="8">
    <location>
        <begin position="361"/>
        <end position="543"/>
    </location>
</feature>
<comment type="subcellular location">
    <subcellularLocation>
        <location evidence="1 7">Cell membrane</location>
        <topology evidence="1 7">Multi-pass membrane protein</topology>
    </subcellularLocation>
</comment>
<reference evidence="9 10" key="1">
    <citation type="journal article" date="2001" name="Nucleic Acids Res.">
        <title>The complete genome sequence of the murine respiratory pathogen Mycoplasma pulmonis.</title>
        <authorList>
            <person name="Chambaud I."/>
            <person name="Heilig R."/>
            <person name="Ferris S."/>
            <person name="Barbe V."/>
            <person name="Samson D."/>
            <person name="Galisson F."/>
            <person name="Moszer I."/>
            <person name="Dybvig K."/>
            <person name="Wroblewski H."/>
            <person name="Viari A."/>
            <person name="Rocha E.P.C."/>
            <person name="Blanchard A."/>
        </authorList>
    </citation>
    <scope>NUCLEOTIDE SEQUENCE [LARGE SCALE GENOMIC DNA]</scope>
    <source>
        <strain evidence="9 10">UAB CTIP</strain>
    </source>
</reference>
<evidence type="ECO:0000256" key="1">
    <source>
        <dbReference type="ARBA" id="ARBA00004651"/>
    </source>
</evidence>
<evidence type="ECO:0000259" key="8">
    <source>
        <dbReference type="PROSITE" id="PS50928"/>
    </source>
</evidence>
<feature type="domain" description="ABC transmembrane type-1" evidence="8">
    <location>
        <begin position="87"/>
        <end position="270"/>
    </location>
</feature>
<dbReference type="STRING" id="272635.gene:17576805"/>
<keyword evidence="4 7" id="KW-0812">Transmembrane</keyword>
<protein>
    <submittedName>
        <fullName evidence="9">p69-LIKE (Mycoplasma hyorhinis) ABC TRANSPORTER PERMEASE PROTEIN</fullName>
    </submittedName>
</protein>
<dbReference type="eggNOG" id="COG3639">
    <property type="taxonomic scope" value="Bacteria"/>
</dbReference>
<organism evidence="10">
    <name type="scientific">Mycoplasmopsis pulmonis (strain UAB CTIP)</name>
    <name type="common">Mycoplasma pulmonis</name>
    <dbReference type="NCBI Taxonomy" id="272635"/>
    <lineage>
        <taxon>Bacteria</taxon>
        <taxon>Bacillati</taxon>
        <taxon>Mycoplasmatota</taxon>
        <taxon>Mycoplasmoidales</taxon>
        <taxon>Metamycoplasmataceae</taxon>
        <taxon>Mycoplasmopsis</taxon>
    </lineage>
</organism>